<dbReference type="GeneID" id="18872336"/>
<dbReference type="KEGG" id="spaa:SPAPADRAFT_58134"/>
<dbReference type="Proteomes" id="UP000000709">
    <property type="component" value="Unassembled WGS sequence"/>
</dbReference>
<sequence length="51" mass="5826">MTSNALSHSLESSYQAPVNTIAFVYVSYDITILLINRSQESPKEKKENIFF</sequence>
<evidence type="ECO:0000313" key="1">
    <source>
        <dbReference type="EMBL" id="EGW35008.1"/>
    </source>
</evidence>
<accession>G3AFL9</accession>
<reference evidence="1 2" key="1">
    <citation type="journal article" date="2011" name="Proc. Natl. Acad. Sci. U.S.A.">
        <title>Comparative genomics of xylose-fermenting fungi for enhanced biofuel production.</title>
        <authorList>
            <person name="Wohlbach D.J."/>
            <person name="Kuo A."/>
            <person name="Sato T.K."/>
            <person name="Potts K.M."/>
            <person name="Salamov A.A."/>
            <person name="LaButti K.M."/>
            <person name="Sun H."/>
            <person name="Clum A."/>
            <person name="Pangilinan J.L."/>
            <person name="Lindquist E.A."/>
            <person name="Lucas S."/>
            <person name="Lapidus A."/>
            <person name="Jin M."/>
            <person name="Gunawan C."/>
            <person name="Balan V."/>
            <person name="Dale B.E."/>
            <person name="Jeffries T.W."/>
            <person name="Zinkel R."/>
            <person name="Barry K.W."/>
            <person name="Grigoriev I.V."/>
            <person name="Gasch A.P."/>
        </authorList>
    </citation>
    <scope>NUCLEOTIDE SEQUENCE [LARGE SCALE GENOMIC DNA]</scope>
    <source>
        <strain evidence="2">NRRL Y-27907 / 11-Y1</strain>
    </source>
</reference>
<keyword evidence="2" id="KW-1185">Reference proteome</keyword>
<name>G3AFL9_SPAPN</name>
<protein>
    <submittedName>
        <fullName evidence="1">Uncharacterized protein</fullName>
    </submittedName>
</protein>
<dbReference type="EMBL" id="GL996499">
    <property type="protein sequence ID" value="EGW35008.1"/>
    <property type="molecule type" value="Genomic_DNA"/>
</dbReference>
<gene>
    <name evidence="1" type="ORF">SPAPADRAFT_58134</name>
</gene>
<dbReference type="RefSeq" id="XP_007372420.1">
    <property type="nucleotide sequence ID" value="XM_007372358.1"/>
</dbReference>
<dbReference type="AlphaFoldDB" id="G3AFL9"/>
<evidence type="ECO:0000313" key="2">
    <source>
        <dbReference type="Proteomes" id="UP000000709"/>
    </source>
</evidence>
<organism evidence="2">
    <name type="scientific">Spathaspora passalidarum (strain NRRL Y-27907 / 11-Y1)</name>
    <dbReference type="NCBI Taxonomy" id="619300"/>
    <lineage>
        <taxon>Eukaryota</taxon>
        <taxon>Fungi</taxon>
        <taxon>Dikarya</taxon>
        <taxon>Ascomycota</taxon>
        <taxon>Saccharomycotina</taxon>
        <taxon>Pichiomycetes</taxon>
        <taxon>Debaryomycetaceae</taxon>
        <taxon>Spathaspora</taxon>
    </lineage>
</organism>
<dbReference type="HOGENOM" id="CLU_3107922_0_0_1"/>
<proteinExistence type="predicted"/>
<dbReference type="InParanoid" id="G3AFL9"/>